<gene>
    <name evidence="1" type="ORF">CWS01_15920</name>
</gene>
<reference evidence="1 2" key="1">
    <citation type="journal article" date="2003" name="Int. J. Syst. Evol. Microbiol.">
        <title>Bacillus nealsonii sp. nov., isolated from a spacecraft-assembly facility, whose spores are gamma-radiation resistant.</title>
        <authorList>
            <person name="Venkateswaran K."/>
            <person name="Kempf M."/>
            <person name="Chen F."/>
            <person name="Satomi M."/>
            <person name="Nicholson W."/>
            <person name="Kern R."/>
        </authorList>
    </citation>
    <scope>NUCLEOTIDE SEQUENCE [LARGE SCALE GENOMIC DNA]</scope>
    <source>
        <strain evidence="1 2">FO-92</strain>
    </source>
</reference>
<sequence length="114" mass="13106">MTDVNIHIPIRVSAELVTGEQWEEILRKINRQILEPLTKEDVFTFSGICSNDRLDSYLTRMDPITTLKNYVEDLQRGIPLQEGHDIFKNPYGRSYDAKFLSSTETDDANSVRGN</sequence>
<name>A0A2N0YZD6_9BACI</name>
<accession>A0A2N0YZD6</accession>
<dbReference type="AlphaFoldDB" id="A0A2N0YZD6"/>
<proteinExistence type="predicted"/>
<dbReference type="EMBL" id="PISE01000037">
    <property type="protein sequence ID" value="PKG22618.1"/>
    <property type="molecule type" value="Genomic_DNA"/>
</dbReference>
<dbReference type="OrthoDB" id="2961832at2"/>
<dbReference type="RefSeq" id="WP_101178168.1">
    <property type="nucleotide sequence ID" value="NZ_PISE01000037.1"/>
</dbReference>
<dbReference type="Proteomes" id="UP000233375">
    <property type="component" value="Unassembled WGS sequence"/>
</dbReference>
<keyword evidence="2" id="KW-1185">Reference proteome</keyword>
<comment type="caution">
    <text evidence="1">The sequence shown here is derived from an EMBL/GenBank/DDBJ whole genome shotgun (WGS) entry which is preliminary data.</text>
</comment>
<organism evidence="1 2">
    <name type="scientific">Niallia nealsonii</name>
    <dbReference type="NCBI Taxonomy" id="115979"/>
    <lineage>
        <taxon>Bacteria</taxon>
        <taxon>Bacillati</taxon>
        <taxon>Bacillota</taxon>
        <taxon>Bacilli</taxon>
        <taxon>Bacillales</taxon>
        <taxon>Bacillaceae</taxon>
        <taxon>Niallia</taxon>
    </lineage>
</organism>
<protein>
    <submittedName>
        <fullName evidence="1">Uncharacterized protein</fullName>
    </submittedName>
</protein>
<evidence type="ECO:0000313" key="2">
    <source>
        <dbReference type="Proteomes" id="UP000233375"/>
    </source>
</evidence>
<evidence type="ECO:0000313" key="1">
    <source>
        <dbReference type="EMBL" id="PKG22618.1"/>
    </source>
</evidence>